<proteinExistence type="predicted"/>
<keyword evidence="7" id="KW-1185">Reference proteome</keyword>
<dbReference type="InterPro" id="IPR013083">
    <property type="entry name" value="Znf_RING/FYVE/PHD"/>
</dbReference>
<dbReference type="InterPro" id="IPR017907">
    <property type="entry name" value="Znf_RING_CS"/>
</dbReference>
<evidence type="ECO:0000313" key="7">
    <source>
        <dbReference type="Proteomes" id="UP000827092"/>
    </source>
</evidence>
<evidence type="ECO:0000313" key="6">
    <source>
        <dbReference type="EMBL" id="KAG8193738.1"/>
    </source>
</evidence>
<organism evidence="6 7">
    <name type="scientific">Oedothorax gibbosus</name>
    <dbReference type="NCBI Taxonomy" id="931172"/>
    <lineage>
        <taxon>Eukaryota</taxon>
        <taxon>Metazoa</taxon>
        <taxon>Ecdysozoa</taxon>
        <taxon>Arthropoda</taxon>
        <taxon>Chelicerata</taxon>
        <taxon>Arachnida</taxon>
        <taxon>Araneae</taxon>
        <taxon>Araneomorphae</taxon>
        <taxon>Entelegynae</taxon>
        <taxon>Araneoidea</taxon>
        <taxon>Linyphiidae</taxon>
        <taxon>Erigoninae</taxon>
        <taxon>Oedothorax</taxon>
    </lineage>
</organism>
<name>A0AAV6VCV3_9ARAC</name>
<feature type="domain" description="RING-type" evidence="5">
    <location>
        <begin position="108"/>
        <end position="153"/>
    </location>
</feature>
<dbReference type="GO" id="GO:0008270">
    <property type="term" value="F:zinc ion binding"/>
    <property type="evidence" value="ECO:0007669"/>
    <property type="project" value="UniProtKB-KW"/>
</dbReference>
<dbReference type="InterPro" id="IPR001841">
    <property type="entry name" value="Znf_RING"/>
</dbReference>
<evidence type="ECO:0000259" key="5">
    <source>
        <dbReference type="PROSITE" id="PS50089"/>
    </source>
</evidence>
<dbReference type="InterPro" id="IPR047134">
    <property type="entry name" value="RNF4"/>
</dbReference>
<dbReference type="AlphaFoldDB" id="A0AAV6VCV3"/>
<dbReference type="Gene3D" id="3.30.40.10">
    <property type="entry name" value="Zinc/RING finger domain, C3HC4 (zinc finger)"/>
    <property type="match status" value="1"/>
</dbReference>
<reference evidence="6 7" key="1">
    <citation type="journal article" date="2022" name="Nat. Ecol. Evol.">
        <title>A masculinizing supergene underlies an exaggerated male reproductive morph in a spider.</title>
        <authorList>
            <person name="Hendrickx F."/>
            <person name="De Corte Z."/>
            <person name="Sonet G."/>
            <person name="Van Belleghem S.M."/>
            <person name="Kostlbacher S."/>
            <person name="Vangestel C."/>
        </authorList>
    </citation>
    <scope>NUCLEOTIDE SEQUENCE [LARGE SCALE GENOMIC DNA]</scope>
    <source>
        <strain evidence="6">W744_W776</strain>
    </source>
</reference>
<dbReference type="PROSITE" id="PS00518">
    <property type="entry name" value="ZF_RING_1"/>
    <property type="match status" value="1"/>
</dbReference>
<dbReference type="PROSITE" id="PS50089">
    <property type="entry name" value="ZF_RING_2"/>
    <property type="match status" value="1"/>
</dbReference>
<dbReference type="PANTHER" id="PTHR23041">
    <property type="entry name" value="RING FINGER DOMAIN-CONTAINING"/>
    <property type="match status" value="1"/>
</dbReference>
<accession>A0AAV6VCV3</accession>
<dbReference type="SMART" id="SM00184">
    <property type="entry name" value="RING"/>
    <property type="match status" value="1"/>
</dbReference>
<evidence type="ECO:0000256" key="2">
    <source>
        <dbReference type="ARBA" id="ARBA00022771"/>
    </source>
</evidence>
<dbReference type="EMBL" id="JAFNEN010000115">
    <property type="protein sequence ID" value="KAG8193738.1"/>
    <property type="molecule type" value="Genomic_DNA"/>
</dbReference>
<dbReference type="Pfam" id="PF14634">
    <property type="entry name" value="zf-RING_5"/>
    <property type="match status" value="1"/>
</dbReference>
<gene>
    <name evidence="6" type="ORF">JTE90_005036</name>
</gene>
<dbReference type="Proteomes" id="UP000827092">
    <property type="component" value="Unassembled WGS sequence"/>
</dbReference>
<comment type="caution">
    <text evidence="6">The sequence shown here is derived from an EMBL/GenBank/DDBJ whole genome shotgun (WGS) entry which is preliminary data.</text>
</comment>
<dbReference type="PANTHER" id="PTHR23041:SF78">
    <property type="entry name" value="E3 UBIQUITIN-PROTEIN LIGASE RNF4"/>
    <property type="match status" value="1"/>
</dbReference>
<dbReference type="SUPFAM" id="SSF57850">
    <property type="entry name" value="RING/U-box"/>
    <property type="match status" value="1"/>
</dbReference>
<evidence type="ECO:0000256" key="3">
    <source>
        <dbReference type="ARBA" id="ARBA00022833"/>
    </source>
</evidence>
<keyword evidence="3" id="KW-0862">Zinc</keyword>
<keyword evidence="2 4" id="KW-0863">Zinc-finger</keyword>
<evidence type="ECO:0000256" key="4">
    <source>
        <dbReference type="PROSITE-ProRule" id="PRU00175"/>
    </source>
</evidence>
<evidence type="ECO:0000256" key="1">
    <source>
        <dbReference type="ARBA" id="ARBA00022723"/>
    </source>
</evidence>
<sequence>MESQSMDDSLCIMYENIIPRPEVEIVNEIERTRSEENVPQEIDICIELDQEPAQAAAGVSQANEDDDLVRILGKKMIQQVKRFVQNAENEDDENDDDAPSGNRKEVKCGICLDDLDVILESNRKLGSTICGHMFCDMCMNISKKNSNFCPTCRKRLGNGAYFPPCKSQIRHLRQVANHNLIMYYLIYESFLKV</sequence>
<keyword evidence="1" id="KW-0479">Metal-binding</keyword>
<protein>
    <recommendedName>
        <fullName evidence="5">RING-type domain-containing protein</fullName>
    </recommendedName>
</protein>